<dbReference type="AlphaFoldDB" id="A0A8S2YG32"/>
<comment type="caution">
    <text evidence="1">The sequence shown here is derived from an EMBL/GenBank/DDBJ whole genome shotgun (WGS) entry which is preliminary data.</text>
</comment>
<protein>
    <submittedName>
        <fullName evidence="1">Uncharacterized protein</fullName>
    </submittedName>
</protein>
<feature type="non-terminal residue" evidence="1">
    <location>
        <position position="54"/>
    </location>
</feature>
<evidence type="ECO:0000313" key="1">
    <source>
        <dbReference type="EMBL" id="CAF4553980.1"/>
    </source>
</evidence>
<proteinExistence type="predicted"/>
<dbReference type="Proteomes" id="UP000676336">
    <property type="component" value="Unassembled WGS sequence"/>
</dbReference>
<reference evidence="1" key="1">
    <citation type="submission" date="2021-02" db="EMBL/GenBank/DDBJ databases">
        <authorList>
            <person name="Nowell W R."/>
        </authorList>
    </citation>
    <scope>NUCLEOTIDE SEQUENCE</scope>
</reference>
<gene>
    <name evidence="1" type="ORF">SMN809_LOCUS37150</name>
</gene>
<name>A0A8S2YG32_9BILA</name>
<dbReference type="EMBL" id="CAJOBI010093607">
    <property type="protein sequence ID" value="CAF4553980.1"/>
    <property type="molecule type" value="Genomic_DNA"/>
</dbReference>
<feature type="non-terminal residue" evidence="1">
    <location>
        <position position="1"/>
    </location>
</feature>
<accession>A0A8S2YG32</accession>
<sequence>MYYADLSELCDRARLIEYSSNSTNKMKKDSEQEIRELRFFVGMVAVIETILTNL</sequence>
<organism evidence="1 2">
    <name type="scientific">Rotaria magnacalcarata</name>
    <dbReference type="NCBI Taxonomy" id="392030"/>
    <lineage>
        <taxon>Eukaryota</taxon>
        <taxon>Metazoa</taxon>
        <taxon>Spiralia</taxon>
        <taxon>Gnathifera</taxon>
        <taxon>Rotifera</taxon>
        <taxon>Eurotatoria</taxon>
        <taxon>Bdelloidea</taxon>
        <taxon>Philodinida</taxon>
        <taxon>Philodinidae</taxon>
        <taxon>Rotaria</taxon>
    </lineage>
</organism>
<evidence type="ECO:0000313" key="2">
    <source>
        <dbReference type="Proteomes" id="UP000676336"/>
    </source>
</evidence>